<keyword evidence="2" id="KW-0560">Oxidoreductase</keyword>
<dbReference type="InterPro" id="IPR057326">
    <property type="entry name" value="KR_dom"/>
</dbReference>
<organism evidence="13 14">
    <name type="scientific">Seminavis robusta</name>
    <dbReference type="NCBI Taxonomy" id="568900"/>
    <lineage>
        <taxon>Eukaryota</taxon>
        <taxon>Sar</taxon>
        <taxon>Stramenopiles</taxon>
        <taxon>Ochrophyta</taxon>
        <taxon>Bacillariophyta</taxon>
        <taxon>Bacillariophyceae</taxon>
        <taxon>Bacillariophycidae</taxon>
        <taxon>Naviculales</taxon>
        <taxon>Naviculaceae</taxon>
        <taxon>Seminavis</taxon>
    </lineage>
</organism>
<evidence type="ECO:0000256" key="2">
    <source>
        <dbReference type="ARBA" id="ARBA00023002"/>
    </source>
</evidence>
<evidence type="ECO:0000256" key="9">
    <source>
        <dbReference type="ARBA" id="ARBA00045650"/>
    </source>
</evidence>
<dbReference type="GO" id="GO:0030497">
    <property type="term" value="P:fatty acid elongation"/>
    <property type="evidence" value="ECO:0007669"/>
    <property type="project" value="TreeGrafter"/>
</dbReference>
<name>A0A9N8DNS2_9STRA</name>
<dbReference type="OrthoDB" id="37659at2759"/>
<dbReference type="InterPro" id="IPR002347">
    <property type="entry name" value="SDR_fam"/>
</dbReference>
<accession>A0A9N8DNS2</accession>
<evidence type="ECO:0000313" key="14">
    <source>
        <dbReference type="Proteomes" id="UP001153069"/>
    </source>
</evidence>
<evidence type="ECO:0000256" key="4">
    <source>
        <dbReference type="ARBA" id="ARBA00044050"/>
    </source>
</evidence>
<dbReference type="GO" id="GO:0005783">
    <property type="term" value="C:endoplasmic reticulum"/>
    <property type="evidence" value="ECO:0007669"/>
    <property type="project" value="TreeGrafter"/>
</dbReference>
<comment type="catalytic activity">
    <reaction evidence="3">
        <text>L-allo-threonine + NADP(+) = aminoacetone + CO2 + NADPH</text>
        <dbReference type="Rhea" id="RHEA:43524"/>
        <dbReference type="ChEBI" id="CHEBI:16526"/>
        <dbReference type="ChEBI" id="CHEBI:57783"/>
        <dbReference type="ChEBI" id="CHEBI:58320"/>
        <dbReference type="ChEBI" id="CHEBI:58349"/>
        <dbReference type="ChEBI" id="CHEBI:58585"/>
        <dbReference type="EC" id="1.1.1.381"/>
    </reaction>
</comment>
<dbReference type="PRINTS" id="PR00081">
    <property type="entry name" value="GDHRDH"/>
</dbReference>
<evidence type="ECO:0000256" key="10">
    <source>
        <dbReference type="ARBA" id="ARBA00047274"/>
    </source>
</evidence>
<evidence type="ECO:0000256" key="8">
    <source>
        <dbReference type="ARBA" id="ARBA00044349"/>
    </source>
</evidence>
<protein>
    <recommendedName>
        <fullName evidence="6">NADP-dependent 3-hydroxy acid dehydrogenase YdfG</fullName>
        <ecNumber evidence="4">1.1.1.298</ecNumber>
        <ecNumber evidence="5">1.1.1.381</ecNumber>
    </recommendedName>
    <alternativeName>
        <fullName evidence="8">L-allo-threonine dehydrogenase</fullName>
    </alternativeName>
    <alternativeName>
        <fullName evidence="7">Malonic semialdehyde reductase</fullName>
    </alternativeName>
</protein>
<evidence type="ECO:0000256" key="5">
    <source>
        <dbReference type="ARBA" id="ARBA00044059"/>
    </source>
</evidence>
<feature type="domain" description="Ketoreductase" evidence="12">
    <location>
        <begin position="11"/>
        <end position="195"/>
    </location>
</feature>
<gene>
    <name evidence="13" type="ORF">SEMRO_248_G098360.1</name>
</gene>
<evidence type="ECO:0000256" key="6">
    <source>
        <dbReference type="ARBA" id="ARBA00044065"/>
    </source>
</evidence>
<keyword evidence="14" id="KW-1185">Reference proteome</keyword>
<dbReference type="PANTHER" id="PTHR43086:SF3">
    <property type="entry name" value="NADP-DEPENDENT 3-HYDROXY ACID DEHYDROGENASE YDFG"/>
    <property type="match status" value="1"/>
</dbReference>
<dbReference type="InterPro" id="IPR020904">
    <property type="entry name" value="Sc_DH/Rdtase_CS"/>
</dbReference>
<evidence type="ECO:0000256" key="1">
    <source>
        <dbReference type="ARBA" id="ARBA00006484"/>
    </source>
</evidence>
<dbReference type="PANTHER" id="PTHR43086">
    <property type="entry name" value="VERY-LONG-CHAIN 3-OXOOACYL-COA REDUCTASE"/>
    <property type="match status" value="1"/>
</dbReference>
<dbReference type="Pfam" id="PF00106">
    <property type="entry name" value="adh_short"/>
    <property type="match status" value="1"/>
</dbReference>
<comment type="similarity">
    <text evidence="1 11">Belongs to the short-chain dehydrogenases/reductases (SDR) family.</text>
</comment>
<evidence type="ECO:0000313" key="13">
    <source>
        <dbReference type="EMBL" id="CAB9505929.1"/>
    </source>
</evidence>
<dbReference type="EMBL" id="CAICTM010000247">
    <property type="protein sequence ID" value="CAB9505929.1"/>
    <property type="molecule type" value="Genomic_DNA"/>
</dbReference>
<dbReference type="Gene3D" id="3.40.50.720">
    <property type="entry name" value="NAD(P)-binding Rossmann-like Domain"/>
    <property type="match status" value="1"/>
</dbReference>
<evidence type="ECO:0000256" key="7">
    <source>
        <dbReference type="ARBA" id="ARBA00044271"/>
    </source>
</evidence>
<proteinExistence type="inferred from homology"/>
<dbReference type="InterPro" id="IPR036291">
    <property type="entry name" value="NAD(P)-bd_dom_sf"/>
</dbReference>
<comment type="caution">
    <text evidence="13">The sequence shown here is derived from an EMBL/GenBank/DDBJ whole genome shotgun (WGS) entry which is preliminary data.</text>
</comment>
<dbReference type="SMART" id="SM00822">
    <property type="entry name" value="PKS_KR"/>
    <property type="match status" value="1"/>
</dbReference>
<evidence type="ECO:0000259" key="12">
    <source>
        <dbReference type="SMART" id="SM00822"/>
    </source>
</evidence>
<sequence length="256" mass="27148">MTTTAKPLEGKIAVVTGASSGIGAAIAKGLSEAGAKVGVGGRRLDRLKGLAAQLMTAKGAAKVHACKVDVTSREDMETFCKECEENLGGPIDIFVNNAGVMFYGRLEAMREEQWHRELNVNCKGLLHAAACVLPGMLAKGSGHIVVTSSDAGRKVFPGLANYSATKFFVEAFCQGMRLENADKGLKVTTIQPGDCKTELSQLTTDEEARKEFAQPSQAREFWLDPEDVAGAVLYAVTAPNHVGVNEVLIEPRGAPA</sequence>
<evidence type="ECO:0000256" key="11">
    <source>
        <dbReference type="RuleBase" id="RU000363"/>
    </source>
</evidence>
<dbReference type="SUPFAM" id="SSF51735">
    <property type="entry name" value="NAD(P)-binding Rossmann-fold domains"/>
    <property type="match status" value="1"/>
</dbReference>
<dbReference type="PRINTS" id="PR00080">
    <property type="entry name" value="SDRFAMILY"/>
</dbReference>
<dbReference type="Proteomes" id="UP001153069">
    <property type="component" value="Unassembled WGS sequence"/>
</dbReference>
<dbReference type="PROSITE" id="PS00061">
    <property type="entry name" value="ADH_SHORT"/>
    <property type="match status" value="1"/>
</dbReference>
<comment type="catalytic activity">
    <reaction evidence="10">
        <text>3-hydroxypropanoate + NADP(+) = 3-oxopropanoate + NADPH + H(+)</text>
        <dbReference type="Rhea" id="RHEA:26438"/>
        <dbReference type="ChEBI" id="CHEBI:15378"/>
        <dbReference type="ChEBI" id="CHEBI:16510"/>
        <dbReference type="ChEBI" id="CHEBI:33190"/>
        <dbReference type="ChEBI" id="CHEBI:57783"/>
        <dbReference type="ChEBI" id="CHEBI:58349"/>
        <dbReference type="EC" id="1.1.1.298"/>
    </reaction>
</comment>
<dbReference type="FunFam" id="3.40.50.720:FF:000047">
    <property type="entry name" value="NADP-dependent L-serine/L-allo-threonine dehydrogenase"/>
    <property type="match status" value="1"/>
</dbReference>
<dbReference type="AlphaFoldDB" id="A0A9N8DNS2"/>
<dbReference type="EC" id="1.1.1.298" evidence="4"/>
<reference evidence="13" key="1">
    <citation type="submission" date="2020-06" db="EMBL/GenBank/DDBJ databases">
        <authorList>
            <consortium name="Plant Systems Biology data submission"/>
        </authorList>
    </citation>
    <scope>NUCLEOTIDE SEQUENCE</scope>
    <source>
        <strain evidence="13">D6</strain>
    </source>
</reference>
<evidence type="ECO:0000256" key="3">
    <source>
        <dbReference type="ARBA" id="ARBA00043812"/>
    </source>
</evidence>
<comment type="function">
    <text evidence="9">NADP-dependent dehydrogenase with broad substrate specificity acting on 3-hydroxy acids. Catalyzes the NADP-dependent oxidation of L-allo-threonine to L-2-amino-3-keto-butyrate, which is spontaneously decarboxylated into aminoacetone. Also acts on D-threonine, L-serine, D-serine, D-3-hydroxyisobutyrate, L-3-hydroxyisobutyrate, D-glycerate and L-glycerate. Able to catalyze the reduction of the malonic semialdehyde to 3-hydroxypropionic acid. YdfG is apparently supplementing RutE, the presumed malonic semialdehyde reductase involved in pyrimidine degradation since both are able to detoxify malonic semialdehyde.</text>
</comment>
<dbReference type="GO" id="GO:0035527">
    <property type="term" value="F:3-hydroxypropionate dehydrogenase (NADP+) activity"/>
    <property type="evidence" value="ECO:0007669"/>
    <property type="project" value="UniProtKB-EC"/>
</dbReference>
<dbReference type="EC" id="1.1.1.381" evidence="5"/>